<evidence type="ECO:0000313" key="3">
    <source>
        <dbReference type="Proteomes" id="UP001178507"/>
    </source>
</evidence>
<reference evidence="2" key="1">
    <citation type="submission" date="2023-08" db="EMBL/GenBank/DDBJ databases">
        <authorList>
            <person name="Chen Y."/>
            <person name="Shah S."/>
            <person name="Dougan E. K."/>
            <person name="Thang M."/>
            <person name="Chan C."/>
        </authorList>
    </citation>
    <scope>NUCLEOTIDE SEQUENCE</scope>
</reference>
<feature type="compositionally biased region" description="Polar residues" evidence="1">
    <location>
        <begin position="11"/>
        <end position="25"/>
    </location>
</feature>
<keyword evidence="3" id="KW-1185">Reference proteome</keyword>
<proteinExistence type="predicted"/>
<name>A0AA36MWG6_9DINO</name>
<feature type="compositionally biased region" description="Pro residues" evidence="1">
    <location>
        <begin position="75"/>
        <end position="98"/>
    </location>
</feature>
<feature type="region of interest" description="Disordered" evidence="1">
    <location>
        <begin position="61"/>
        <end position="112"/>
    </location>
</feature>
<dbReference type="EMBL" id="CAUJNA010001779">
    <property type="protein sequence ID" value="CAJ1388875.1"/>
    <property type="molecule type" value="Genomic_DNA"/>
</dbReference>
<organism evidence="2 3">
    <name type="scientific">Effrenium voratum</name>
    <dbReference type="NCBI Taxonomy" id="2562239"/>
    <lineage>
        <taxon>Eukaryota</taxon>
        <taxon>Sar</taxon>
        <taxon>Alveolata</taxon>
        <taxon>Dinophyceae</taxon>
        <taxon>Suessiales</taxon>
        <taxon>Symbiodiniaceae</taxon>
        <taxon>Effrenium</taxon>
    </lineage>
</organism>
<dbReference type="Proteomes" id="UP001178507">
    <property type="component" value="Unassembled WGS sequence"/>
</dbReference>
<protein>
    <submittedName>
        <fullName evidence="2">Uncharacterized protein</fullName>
    </submittedName>
</protein>
<gene>
    <name evidence="2" type="ORF">EVOR1521_LOCUS14632</name>
</gene>
<evidence type="ECO:0000313" key="2">
    <source>
        <dbReference type="EMBL" id="CAJ1388875.1"/>
    </source>
</evidence>
<feature type="region of interest" description="Disordered" evidence="1">
    <location>
        <begin position="1"/>
        <end position="48"/>
    </location>
</feature>
<evidence type="ECO:0000256" key="1">
    <source>
        <dbReference type="SAM" id="MobiDB-lite"/>
    </source>
</evidence>
<dbReference type="AlphaFoldDB" id="A0AA36MWG6"/>
<accession>A0AA36MWG6</accession>
<feature type="compositionally biased region" description="Polar residues" evidence="1">
    <location>
        <begin position="102"/>
        <end position="111"/>
    </location>
</feature>
<feature type="region of interest" description="Disordered" evidence="1">
    <location>
        <begin position="128"/>
        <end position="178"/>
    </location>
</feature>
<sequence length="192" mass="20543">MASQMKLPLPTRNTFPRSQDTTPRSLRSPGGQSPCEAYFNGGLMSPMSAYFDGAHAQQQCFFAGTGPAESRMPRTQPPEHPPQTPPPESPPTQPPQKPPSQATNQQMQMGVQQMPFVTYPTQGMPWPVSSAPMSLPSGGPTLLQGAPATVQKQPPPKPPVARKVDAGGRSPQARSSCPAAVYVDLSSLREKK</sequence>
<comment type="caution">
    <text evidence="2">The sequence shown here is derived from an EMBL/GenBank/DDBJ whole genome shotgun (WGS) entry which is preliminary data.</text>
</comment>